<feature type="compositionally biased region" description="Basic and acidic residues" evidence="1">
    <location>
        <begin position="1"/>
        <end position="11"/>
    </location>
</feature>
<comment type="caution">
    <text evidence="2">The sequence shown here is derived from an EMBL/GenBank/DDBJ whole genome shotgun (WGS) entry which is preliminary data.</text>
</comment>
<name>A0A4Y2ARK7_ARAVE</name>
<keyword evidence="3" id="KW-1185">Reference proteome</keyword>
<feature type="region of interest" description="Disordered" evidence="1">
    <location>
        <begin position="1"/>
        <end position="33"/>
    </location>
</feature>
<evidence type="ECO:0000313" key="3">
    <source>
        <dbReference type="Proteomes" id="UP000499080"/>
    </source>
</evidence>
<proteinExistence type="predicted"/>
<evidence type="ECO:0000256" key="1">
    <source>
        <dbReference type="SAM" id="MobiDB-lite"/>
    </source>
</evidence>
<evidence type="ECO:0000313" key="2">
    <source>
        <dbReference type="EMBL" id="GBL82338.1"/>
    </source>
</evidence>
<feature type="region of interest" description="Disordered" evidence="1">
    <location>
        <begin position="103"/>
        <end position="135"/>
    </location>
</feature>
<accession>A0A4Y2ARK7</accession>
<sequence length="135" mass="15150">MLYENASHDSDMDSSFTGAGKEGVKIESHRSKTVEEDSNGYLKNCIDCTFYAFNLLLDSTFCMYIPLDKSPFETTRGLLLDGPRNFEPWLDDEDRTCAAKPLSKFPRHSRGVQHQVSPAPDPIHGRSLAESAFET</sequence>
<protein>
    <submittedName>
        <fullName evidence="2">Uncharacterized protein</fullName>
    </submittedName>
</protein>
<reference evidence="2 3" key="1">
    <citation type="journal article" date="2019" name="Sci. Rep.">
        <title>Orb-weaving spider Araneus ventricosus genome elucidates the spidroin gene catalogue.</title>
        <authorList>
            <person name="Kono N."/>
            <person name="Nakamura H."/>
            <person name="Ohtoshi R."/>
            <person name="Moran D.A.P."/>
            <person name="Shinohara A."/>
            <person name="Yoshida Y."/>
            <person name="Fujiwara M."/>
            <person name="Mori M."/>
            <person name="Tomita M."/>
            <person name="Arakawa K."/>
        </authorList>
    </citation>
    <scope>NUCLEOTIDE SEQUENCE [LARGE SCALE GENOMIC DNA]</scope>
</reference>
<gene>
    <name evidence="2" type="ORF">AVEN_252499_1</name>
</gene>
<organism evidence="2 3">
    <name type="scientific">Araneus ventricosus</name>
    <name type="common">Orbweaver spider</name>
    <name type="synonym">Epeira ventricosa</name>
    <dbReference type="NCBI Taxonomy" id="182803"/>
    <lineage>
        <taxon>Eukaryota</taxon>
        <taxon>Metazoa</taxon>
        <taxon>Ecdysozoa</taxon>
        <taxon>Arthropoda</taxon>
        <taxon>Chelicerata</taxon>
        <taxon>Arachnida</taxon>
        <taxon>Araneae</taxon>
        <taxon>Araneomorphae</taxon>
        <taxon>Entelegynae</taxon>
        <taxon>Araneoidea</taxon>
        <taxon>Araneidae</taxon>
        <taxon>Araneus</taxon>
    </lineage>
</organism>
<dbReference type="EMBL" id="BGPR01000028">
    <property type="protein sequence ID" value="GBL82338.1"/>
    <property type="molecule type" value="Genomic_DNA"/>
</dbReference>
<dbReference type="Proteomes" id="UP000499080">
    <property type="component" value="Unassembled WGS sequence"/>
</dbReference>
<feature type="compositionally biased region" description="Basic and acidic residues" evidence="1">
    <location>
        <begin position="22"/>
        <end position="33"/>
    </location>
</feature>
<dbReference type="AlphaFoldDB" id="A0A4Y2ARK7"/>